<dbReference type="HOGENOM" id="CLU_1915220_0_0_6"/>
<dbReference type="PATRIC" id="fig|1141662.3.peg.1564"/>
<dbReference type="EMBL" id="AKKL01000020">
    <property type="protein sequence ID" value="EKT62457.1"/>
    <property type="molecule type" value="Genomic_DNA"/>
</dbReference>
<organism evidence="1 2">
    <name type="scientific">Providencia burhodogranariea DSM 19968</name>
    <dbReference type="NCBI Taxonomy" id="1141662"/>
    <lineage>
        <taxon>Bacteria</taxon>
        <taxon>Pseudomonadati</taxon>
        <taxon>Pseudomonadota</taxon>
        <taxon>Gammaproteobacteria</taxon>
        <taxon>Enterobacterales</taxon>
        <taxon>Morganellaceae</taxon>
        <taxon>Providencia</taxon>
    </lineage>
</organism>
<protein>
    <submittedName>
        <fullName evidence="1">Uncharacterized protein</fullName>
    </submittedName>
</protein>
<dbReference type="OrthoDB" id="6455550at2"/>
<dbReference type="Proteomes" id="UP000009336">
    <property type="component" value="Unassembled WGS sequence"/>
</dbReference>
<dbReference type="RefSeq" id="WP_008911568.1">
    <property type="nucleotide sequence ID" value="NZ_KB233222.1"/>
</dbReference>
<dbReference type="eggNOG" id="ENOG5031IZC">
    <property type="taxonomic scope" value="Bacteria"/>
</dbReference>
<dbReference type="AlphaFoldDB" id="K8WYK4"/>
<accession>K8WYK4</accession>
<reference evidence="1 2" key="1">
    <citation type="journal article" date="2012" name="BMC Genomics">
        <title>Comparative genomics of bacteria in the genus Providencia isolated from wild Drosophila melanogaster.</title>
        <authorList>
            <person name="Galac M.R."/>
            <person name="Lazzaro B.P."/>
        </authorList>
    </citation>
    <scope>NUCLEOTIDE SEQUENCE [LARGE SCALE GENOMIC DNA]</scope>
    <source>
        <strain evidence="1 2">DSM 19968</strain>
    </source>
</reference>
<keyword evidence="2" id="KW-1185">Reference proteome</keyword>
<name>K8WYK4_9GAMM</name>
<sequence>MNVVKLLTVILLIGCSFLLGVAVNYKPTPDLLHLVKYNVSDYLSYPESASFRNVKYNFLRKTVDEGEVGYVCGEVFRVKNEKLEGYKRFAVKIYDNSDGRVSLSIPLVEGDNDFLPLSVMEAVWKKYCH</sequence>
<comment type="caution">
    <text evidence="1">The sequence shown here is derived from an EMBL/GenBank/DDBJ whole genome shotgun (WGS) entry which is preliminary data.</text>
</comment>
<gene>
    <name evidence="1" type="ORF">OOA_07715</name>
</gene>
<evidence type="ECO:0000313" key="1">
    <source>
        <dbReference type="EMBL" id="EKT62457.1"/>
    </source>
</evidence>
<evidence type="ECO:0000313" key="2">
    <source>
        <dbReference type="Proteomes" id="UP000009336"/>
    </source>
</evidence>
<proteinExistence type="predicted"/>